<evidence type="ECO:0000313" key="2">
    <source>
        <dbReference type="EMBL" id="TGK06284.1"/>
    </source>
</evidence>
<gene>
    <name evidence="2" type="ORF">EHO60_16115</name>
</gene>
<dbReference type="EMBL" id="RQET01000014">
    <property type="protein sequence ID" value="TGK06284.1"/>
    <property type="molecule type" value="Genomic_DNA"/>
</dbReference>
<name>A0A4R9G4F2_9LEPT</name>
<proteinExistence type="predicted"/>
<reference evidence="2" key="1">
    <citation type="journal article" date="2019" name="PLoS Negl. Trop. Dis.">
        <title>Revisiting the worldwide diversity of Leptospira species in the environment.</title>
        <authorList>
            <person name="Vincent A.T."/>
            <person name="Schiettekatte O."/>
            <person name="Bourhy P."/>
            <person name="Veyrier F.J."/>
            <person name="Picardeau M."/>
        </authorList>
    </citation>
    <scope>NUCLEOTIDE SEQUENCE [LARGE SCALE GENOMIC DNA]</scope>
    <source>
        <strain evidence="2">SSW15</strain>
    </source>
</reference>
<dbReference type="AlphaFoldDB" id="A0A4R9G4F2"/>
<dbReference type="Gene3D" id="3.30.1920.20">
    <property type="match status" value="1"/>
</dbReference>
<dbReference type="Proteomes" id="UP000298458">
    <property type="component" value="Unassembled WGS sequence"/>
</dbReference>
<protein>
    <submittedName>
        <fullName evidence="2">S-layer protein</fullName>
    </submittedName>
</protein>
<accession>A0A4R9G4F2</accession>
<comment type="caution">
    <text evidence="2">The sequence shown here is derived from an EMBL/GenBank/DDBJ whole genome shotgun (WGS) entry which is preliminary data.</text>
</comment>
<evidence type="ECO:0000313" key="3">
    <source>
        <dbReference type="Proteomes" id="UP000298458"/>
    </source>
</evidence>
<dbReference type="OrthoDB" id="340819at2"/>
<evidence type="ECO:0000256" key="1">
    <source>
        <dbReference type="SAM" id="MobiDB-lite"/>
    </source>
</evidence>
<sequence length="401" mass="45577">MRSQSQPKKSTVEAPPLQTIILKWGSVRGASAYLVELSEHSDFINVRSTQTVYESSFTYGQELLPFYVRITAIGSSGIRGLSSMSVSLREYADRYKEVRYETDDFVNPSEKLEIFLEEPRDENSPKTDSKGKARLPTKTYFRIDKGDWQEYKGTIPLLKEGWADVEFYSEDIVGNREEVKNIRILKDTTAPTVAWERRKPGRSNLPEYRPGDILPYGIFEEGSGIRFLEVELKSETPGARKTGRQRKREFSGNKPSFRSEYKLPESLQEGIWILQWKSEDKAGNRNTGEFPIAIDPKGPSCEIVLPGTRKEGDVYLLNDKSKVHVFCNDETSGMKEVLITISSEEGVTEFQNQEPFPLPIGKSTVTIRASDTLGNSSEFHYKVEVLDPNWPKGGTRFEVKK</sequence>
<feature type="region of interest" description="Disordered" evidence="1">
    <location>
        <begin position="236"/>
        <end position="257"/>
    </location>
</feature>
<organism evidence="2 3">
    <name type="scientific">Leptospira fletcheri</name>
    <dbReference type="NCBI Taxonomy" id="2484981"/>
    <lineage>
        <taxon>Bacteria</taxon>
        <taxon>Pseudomonadati</taxon>
        <taxon>Spirochaetota</taxon>
        <taxon>Spirochaetia</taxon>
        <taxon>Leptospirales</taxon>
        <taxon>Leptospiraceae</taxon>
        <taxon>Leptospira</taxon>
    </lineage>
</organism>
<keyword evidence="3" id="KW-1185">Reference proteome</keyword>